<dbReference type="VEuPathDB" id="TriTrypDB:LPAL13_290011900"/>
<protein>
    <submittedName>
        <fullName evidence="2">U-box domain protein, putative</fullName>
    </submittedName>
</protein>
<dbReference type="AlphaFoldDB" id="A0A088RV39"/>
<accession>A0A088RV39</accession>
<dbReference type="PROSITE" id="PS51698">
    <property type="entry name" value="U_BOX"/>
    <property type="match status" value="1"/>
</dbReference>
<reference evidence="2 3" key="1">
    <citation type="journal article" date="2015" name="Sci. Rep.">
        <title>The genome of Leishmania panamensis: insights into genomics of the L. (Viannia) subgenus.</title>
        <authorList>
            <person name="Llanes A."/>
            <person name="Restrepo C.M."/>
            <person name="Vecchio G.D."/>
            <person name="Anguizola F.J."/>
            <person name="Lleonart R."/>
        </authorList>
    </citation>
    <scope>NUCLEOTIDE SEQUENCE [LARGE SCALE GENOMIC DNA]</scope>
    <source>
        <strain evidence="2 3">MHOM/PA/94/PSC-1</strain>
    </source>
</reference>
<feature type="domain" description="U-box" evidence="1">
    <location>
        <begin position="515"/>
        <end position="589"/>
    </location>
</feature>
<dbReference type="GeneID" id="22576841"/>
<dbReference type="PANTHER" id="PTHR46573:SF1">
    <property type="entry name" value="WD REPEAT, SAM AND U-BOX DOMAIN-CONTAINING PROTEIN 1"/>
    <property type="match status" value="1"/>
</dbReference>
<organism evidence="2 3">
    <name type="scientific">Leishmania panamensis</name>
    <dbReference type="NCBI Taxonomy" id="5679"/>
    <lineage>
        <taxon>Eukaryota</taxon>
        <taxon>Discoba</taxon>
        <taxon>Euglenozoa</taxon>
        <taxon>Kinetoplastea</taxon>
        <taxon>Metakinetoplastina</taxon>
        <taxon>Trypanosomatida</taxon>
        <taxon>Trypanosomatidae</taxon>
        <taxon>Leishmaniinae</taxon>
        <taxon>Leishmania</taxon>
        <taxon>Leishmania guyanensis species complex</taxon>
    </lineage>
</organism>
<dbReference type="InterPro" id="IPR013083">
    <property type="entry name" value="Znf_RING/FYVE/PHD"/>
</dbReference>
<dbReference type="InterPro" id="IPR003613">
    <property type="entry name" value="Ubox_domain"/>
</dbReference>
<dbReference type="VEuPathDB" id="TriTrypDB:LPMP_290770"/>
<name>A0A088RV39_LEIPA</name>
<dbReference type="RefSeq" id="XP_010700685.1">
    <property type="nucleotide sequence ID" value="XM_010702383.1"/>
</dbReference>
<evidence type="ECO:0000313" key="2">
    <source>
        <dbReference type="EMBL" id="AIO00028.1"/>
    </source>
</evidence>
<proteinExistence type="predicted"/>
<dbReference type="PANTHER" id="PTHR46573">
    <property type="entry name" value="WD REPEAT, SAM AND U-BOX DOMAIN-CONTAINING PROTEIN 1"/>
    <property type="match status" value="1"/>
</dbReference>
<sequence>MASVGQLDAYIQSGAVIDDARLDQWIQMSDISNAQGYYSGDAAAVSEAVRRVSRTVVAQYLNNADVQAVPLRRKTKFCLLLNNFSLYKPVRSVVFDCLEGMTSIFEKSVKDEGTMPFDSELGRMSEHVLVLLMRVMDYKLKAEAVHEFAEHNTQFAIQLLLAILLKEPPYEFELRCNCISGLLGFTQPQAFFGVGEKIEEHSCAKFTEKVDFMLNLMLRLQAIQVVSDVLGEAIASSETVPPLVQSAVNNTMWTIMNIFKFSSKEATQWRQHILLSTTFLDGTVMMHVQALAAKLHEAMTAPAPCVSSPVLHSLNLSFLFGAFATYHMEEASQEVRIFCTFFHDLFQLSIRPIVTDARVSGQVMVMYINLLHFMCNVDAMGEAPSYPMDGLMPELSSAALRATVEAFLKKEVGGCGLPFTEAWYRQFRRITPDTLIAQDSTTYQCIDNCFLSMITQLTAQQAPVVAQAAPAGGARLLGEMPALRPEKKNKISIDKAAVPIRHKMSPSAKQDSVEGMDADLLCSLTGAVMKNPVSSPYGQTYEKEVIMSWLGQNGSVCPITGRPLTAAQLTPNTAVATKIMQQIVRQTMTSQPVAEDDMYKF</sequence>
<dbReference type="CDD" id="cd16664">
    <property type="entry name" value="RING-Ubox_PUB"/>
    <property type="match status" value="1"/>
</dbReference>
<dbReference type="Pfam" id="PF04564">
    <property type="entry name" value="U-box"/>
    <property type="match status" value="1"/>
</dbReference>
<dbReference type="InterPro" id="IPR045210">
    <property type="entry name" value="RING-Ubox_PUB"/>
</dbReference>
<dbReference type="SUPFAM" id="SSF57850">
    <property type="entry name" value="RING/U-box"/>
    <property type="match status" value="1"/>
</dbReference>
<dbReference type="Proteomes" id="UP000063063">
    <property type="component" value="Chromosome 29"/>
</dbReference>
<dbReference type="GO" id="GO:0016567">
    <property type="term" value="P:protein ubiquitination"/>
    <property type="evidence" value="ECO:0007669"/>
    <property type="project" value="InterPro"/>
</dbReference>
<dbReference type="OrthoDB" id="424220at2759"/>
<gene>
    <name evidence="2" type="ORF">LPMP_290770</name>
</gene>
<evidence type="ECO:0000313" key="3">
    <source>
        <dbReference type="Proteomes" id="UP000063063"/>
    </source>
</evidence>
<evidence type="ECO:0000259" key="1">
    <source>
        <dbReference type="PROSITE" id="PS51698"/>
    </source>
</evidence>
<dbReference type="EMBL" id="CP009398">
    <property type="protein sequence ID" value="AIO00028.1"/>
    <property type="molecule type" value="Genomic_DNA"/>
</dbReference>
<dbReference type="eggNOG" id="ENOG502RX7R">
    <property type="taxonomic scope" value="Eukaryota"/>
</dbReference>
<dbReference type="Gene3D" id="3.30.40.10">
    <property type="entry name" value="Zinc/RING finger domain, C3HC4 (zinc finger)"/>
    <property type="match status" value="1"/>
</dbReference>
<dbReference type="SMART" id="SM00504">
    <property type="entry name" value="Ubox"/>
    <property type="match status" value="1"/>
</dbReference>
<keyword evidence="3" id="KW-1185">Reference proteome</keyword>
<dbReference type="KEGG" id="lpan:LPMP_290770"/>
<dbReference type="InterPro" id="IPR052085">
    <property type="entry name" value="WD-SAM-U-box"/>
</dbReference>
<dbReference type="GO" id="GO:0004842">
    <property type="term" value="F:ubiquitin-protein transferase activity"/>
    <property type="evidence" value="ECO:0007669"/>
    <property type="project" value="InterPro"/>
</dbReference>